<reference evidence="2 3" key="1">
    <citation type="submission" date="2015-05" db="EMBL/GenBank/DDBJ databases">
        <title>Genome assembly of Archangium gephyra DSM 2261.</title>
        <authorList>
            <person name="Sharma G."/>
            <person name="Subramanian S."/>
        </authorList>
    </citation>
    <scope>NUCLEOTIDE SEQUENCE [LARGE SCALE GENOMIC DNA]</scope>
    <source>
        <strain evidence="2 3">DSM 2261</strain>
    </source>
</reference>
<dbReference type="EMBL" id="CP011509">
    <property type="protein sequence ID" value="AKJ04444.1"/>
    <property type="molecule type" value="Genomic_DNA"/>
</dbReference>
<proteinExistence type="predicted"/>
<evidence type="ECO:0000313" key="3">
    <source>
        <dbReference type="Proteomes" id="UP000035579"/>
    </source>
</evidence>
<evidence type="ECO:0000256" key="1">
    <source>
        <dbReference type="SAM" id="MobiDB-lite"/>
    </source>
</evidence>
<dbReference type="Proteomes" id="UP000035579">
    <property type="component" value="Chromosome"/>
</dbReference>
<organism evidence="2 3">
    <name type="scientific">Archangium gephyra</name>
    <dbReference type="NCBI Taxonomy" id="48"/>
    <lineage>
        <taxon>Bacteria</taxon>
        <taxon>Pseudomonadati</taxon>
        <taxon>Myxococcota</taxon>
        <taxon>Myxococcia</taxon>
        <taxon>Myxococcales</taxon>
        <taxon>Cystobacterineae</taxon>
        <taxon>Archangiaceae</taxon>
        <taxon>Archangium</taxon>
    </lineage>
</organism>
<protein>
    <submittedName>
        <fullName evidence="2">Uncharacterized protein</fullName>
    </submittedName>
</protein>
<name>A0AAC8QBK7_9BACT</name>
<feature type="region of interest" description="Disordered" evidence="1">
    <location>
        <begin position="1"/>
        <end position="38"/>
    </location>
</feature>
<dbReference type="AlphaFoldDB" id="A0AAC8QBK7"/>
<dbReference type="KEGG" id="age:AA314_06070"/>
<accession>A0AAC8QBK7</accession>
<evidence type="ECO:0000313" key="2">
    <source>
        <dbReference type="EMBL" id="AKJ04444.1"/>
    </source>
</evidence>
<sequence>MPLKSGRSLHQQDMRGGVRHASASGPAPKICTERSTPA</sequence>
<gene>
    <name evidence="2" type="ORF">AA314_06070</name>
</gene>